<name>A0A371IN44_9FIRM</name>
<protein>
    <recommendedName>
        <fullName evidence="6">DUF2975 domain-containing protein</fullName>
    </recommendedName>
</protein>
<dbReference type="STRING" id="1871336.BBG48_07180"/>
<keyword evidence="4" id="KW-1185">Reference proteome</keyword>
<reference evidence="2 4" key="1">
    <citation type="journal article" date="2016" name="Genome Announc.">
        <title>Draft Genome Sequence of Criibacterium bergeronii gen. nov., sp. nov., Strain CCRI-22567T, Isolated from a Vaginal Sample from a Woman with Bacterial Vaginosis.</title>
        <authorList>
            <person name="Maheux A.F."/>
            <person name="Berube E."/>
            <person name="Boudreau D.K."/>
            <person name="Raymond F."/>
            <person name="Corbeil J."/>
            <person name="Roy P.H."/>
            <person name="Boissinot M."/>
            <person name="Omar R.F."/>
        </authorList>
    </citation>
    <scope>NUCLEOTIDE SEQUENCE [LARGE SCALE GENOMIC DNA]</scope>
    <source>
        <strain evidence="2 4">CCRI-22567</strain>
    </source>
</reference>
<dbReference type="EMBL" id="MBEW02000003">
    <property type="protein sequence ID" value="RDY21913.1"/>
    <property type="molecule type" value="Genomic_DNA"/>
</dbReference>
<feature type="transmembrane region" description="Helical" evidence="1">
    <location>
        <begin position="123"/>
        <end position="145"/>
    </location>
</feature>
<accession>A0A371IN44</accession>
<dbReference type="RefSeq" id="WP_116170933.1">
    <property type="nucleotide sequence ID" value="NZ_MBEW02000003.1"/>
</dbReference>
<proteinExistence type="predicted"/>
<dbReference type="AlphaFoldDB" id="A0A371IN44"/>
<dbReference type="OrthoDB" id="2001697at2"/>
<dbReference type="EMBL" id="VJXW01000006">
    <property type="protein sequence ID" value="TRW26838.1"/>
    <property type="molecule type" value="Genomic_DNA"/>
</dbReference>
<organism evidence="2 4">
    <name type="scientific">Criibacterium bergeronii</name>
    <dbReference type="NCBI Taxonomy" id="1871336"/>
    <lineage>
        <taxon>Bacteria</taxon>
        <taxon>Bacillati</taxon>
        <taxon>Bacillota</taxon>
        <taxon>Clostridia</taxon>
        <taxon>Peptostreptococcales</taxon>
        <taxon>Filifactoraceae</taxon>
        <taxon>Criibacterium</taxon>
    </lineage>
</organism>
<keyword evidence="1" id="KW-0812">Transmembrane</keyword>
<sequence>MNKKKRVNIRIILFLNLILLIFVLSLFFHNYAGGFSKGLIMITDFPSILGIIVITVPCMLIMGIWHDFISSFSIGIKQYTLLQLKNINEAVVTCQKLILYSGLIEFIISIIVILLSHESTDNLAAFLAVATLSAFYTVVFEYLLLPLKVNATLALNQSMDVDEE</sequence>
<dbReference type="Proteomes" id="UP000093352">
    <property type="component" value="Unassembled WGS sequence"/>
</dbReference>
<feature type="transmembrane region" description="Helical" evidence="1">
    <location>
        <begin position="97"/>
        <end position="117"/>
    </location>
</feature>
<keyword evidence="1" id="KW-1133">Transmembrane helix</keyword>
<reference evidence="3 5" key="3">
    <citation type="submission" date="2019-07" db="EMBL/GenBank/DDBJ databases">
        <title>Criibacterium bergeronii gen. nov., sp. nov. isolated from human clinical samples.</title>
        <authorList>
            <person name="Maheux A.F."/>
            <person name="Boudreau D.K."/>
            <person name="Berube E."/>
            <person name="Brodeur S."/>
            <person name="Bernard K.A."/>
            <person name="Abed J.Y."/>
            <person name="Ducrey E."/>
            <person name="Guay E.F."/>
            <person name="Raymond F."/>
            <person name="Corbeil J."/>
            <person name="Domingo M.-C."/>
            <person name="Roy P.H."/>
            <person name="Boissinot M."/>
            <person name="Tocheva E.I."/>
            <person name="Omar R.F."/>
        </authorList>
    </citation>
    <scope>NUCLEOTIDE SEQUENCE [LARGE SCALE GENOMIC DNA]</scope>
    <source>
        <strain evidence="3 5">CCRI-24246</strain>
    </source>
</reference>
<gene>
    <name evidence="2" type="ORF">BBG48_002245</name>
    <name evidence="3" type="ORF">FL857_05175</name>
</gene>
<feature type="transmembrane region" description="Helical" evidence="1">
    <location>
        <begin position="7"/>
        <end position="28"/>
    </location>
</feature>
<dbReference type="Proteomes" id="UP000319424">
    <property type="component" value="Unassembled WGS sequence"/>
</dbReference>
<evidence type="ECO:0008006" key="6">
    <source>
        <dbReference type="Google" id="ProtNLM"/>
    </source>
</evidence>
<evidence type="ECO:0000256" key="1">
    <source>
        <dbReference type="SAM" id="Phobius"/>
    </source>
</evidence>
<feature type="transmembrane region" description="Helical" evidence="1">
    <location>
        <begin position="48"/>
        <end position="76"/>
    </location>
</feature>
<evidence type="ECO:0000313" key="3">
    <source>
        <dbReference type="EMBL" id="TRW26838.1"/>
    </source>
</evidence>
<evidence type="ECO:0000313" key="5">
    <source>
        <dbReference type="Proteomes" id="UP000319424"/>
    </source>
</evidence>
<reference evidence="2" key="2">
    <citation type="submission" date="2018-07" db="EMBL/GenBank/DDBJ databases">
        <authorList>
            <person name="Quirk P.G."/>
            <person name="Krulwich T.A."/>
        </authorList>
    </citation>
    <scope>NUCLEOTIDE SEQUENCE</scope>
    <source>
        <strain evidence="2">CCRI-22567</strain>
    </source>
</reference>
<comment type="caution">
    <text evidence="2">The sequence shown here is derived from an EMBL/GenBank/DDBJ whole genome shotgun (WGS) entry which is preliminary data.</text>
</comment>
<evidence type="ECO:0000313" key="2">
    <source>
        <dbReference type="EMBL" id="RDY21913.1"/>
    </source>
</evidence>
<evidence type="ECO:0000313" key="4">
    <source>
        <dbReference type="Proteomes" id="UP000093352"/>
    </source>
</evidence>
<keyword evidence="1" id="KW-0472">Membrane</keyword>